<dbReference type="OrthoDB" id="2375163at2"/>
<gene>
    <name evidence="9" type="ordered locus">Ccel_2049</name>
</gene>
<comment type="function">
    <text evidence="1">Needed for flagellar regrowth and assembly.</text>
</comment>
<keyword evidence="7" id="KW-0175">Coiled coil</keyword>
<dbReference type="STRING" id="394503.Ccel_2049"/>
<dbReference type="GO" id="GO:0005829">
    <property type="term" value="C:cytosol"/>
    <property type="evidence" value="ECO:0007669"/>
    <property type="project" value="TreeGrafter"/>
</dbReference>
<evidence type="ECO:0000256" key="2">
    <source>
        <dbReference type="ARBA" id="ARBA00006602"/>
    </source>
</evidence>
<evidence type="ECO:0000256" key="3">
    <source>
        <dbReference type="ARBA" id="ARBA00022448"/>
    </source>
</evidence>
<reference evidence="9 10" key="1">
    <citation type="submission" date="2009-01" db="EMBL/GenBank/DDBJ databases">
        <title>Complete sequence of Clostridium cellulolyticum H10.</title>
        <authorList>
            <consortium name="US DOE Joint Genome Institute"/>
            <person name="Lucas S."/>
            <person name="Copeland A."/>
            <person name="Lapidus A."/>
            <person name="Glavina del Rio T."/>
            <person name="Dalin E."/>
            <person name="Tice H."/>
            <person name="Bruce D."/>
            <person name="Goodwin L."/>
            <person name="Pitluck S."/>
            <person name="Chertkov O."/>
            <person name="Saunders E."/>
            <person name="Brettin T."/>
            <person name="Detter J.C."/>
            <person name="Han C."/>
            <person name="Larimer F."/>
            <person name="Land M."/>
            <person name="Hauser L."/>
            <person name="Kyrpides N."/>
            <person name="Ivanova N."/>
            <person name="Zhou J."/>
            <person name="Richardson P."/>
        </authorList>
    </citation>
    <scope>NUCLEOTIDE SEQUENCE [LARGE SCALE GENOMIC DNA]</scope>
    <source>
        <strain evidence="10">ATCC 35319 / DSM 5812 / JCM 6584 / H10</strain>
    </source>
</reference>
<evidence type="ECO:0000256" key="4">
    <source>
        <dbReference type="ARBA" id="ARBA00022795"/>
    </source>
</evidence>
<evidence type="ECO:0000313" key="10">
    <source>
        <dbReference type="Proteomes" id="UP000001349"/>
    </source>
</evidence>
<feature type="domain" description="Flagellar assembly protein FliH/Type III secretion system HrpE" evidence="8">
    <location>
        <begin position="119"/>
        <end position="245"/>
    </location>
</feature>
<dbReference type="Proteomes" id="UP000001349">
    <property type="component" value="Chromosome"/>
</dbReference>
<comment type="similarity">
    <text evidence="2">Belongs to the FliH family.</text>
</comment>
<dbReference type="RefSeq" id="WP_015925497.1">
    <property type="nucleotide sequence ID" value="NC_011898.1"/>
</dbReference>
<evidence type="ECO:0000259" key="8">
    <source>
        <dbReference type="Pfam" id="PF02108"/>
    </source>
</evidence>
<keyword evidence="9" id="KW-0966">Cell projection</keyword>
<dbReference type="AlphaFoldDB" id="B8I3Q2"/>
<dbReference type="Pfam" id="PF02108">
    <property type="entry name" value="FliH"/>
    <property type="match status" value="1"/>
</dbReference>
<accession>B8I3Q2</accession>
<feature type="coiled-coil region" evidence="7">
    <location>
        <begin position="74"/>
        <end position="132"/>
    </location>
</feature>
<evidence type="ECO:0000256" key="1">
    <source>
        <dbReference type="ARBA" id="ARBA00003041"/>
    </source>
</evidence>
<keyword evidence="4" id="KW-1005">Bacterial flagellum biogenesis</keyword>
<proteinExistence type="inferred from homology"/>
<keyword evidence="9" id="KW-0282">Flagellum</keyword>
<dbReference type="HOGENOM" id="CLU_062625_1_0_9"/>
<evidence type="ECO:0000256" key="5">
    <source>
        <dbReference type="ARBA" id="ARBA00022927"/>
    </source>
</evidence>
<keyword evidence="9" id="KW-0969">Cilium</keyword>
<evidence type="ECO:0000256" key="7">
    <source>
        <dbReference type="SAM" id="Coils"/>
    </source>
</evidence>
<protein>
    <submittedName>
        <fullName evidence="9">Flagellar assembly protein FliH</fullName>
    </submittedName>
</protein>
<dbReference type="PANTHER" id="PTHR34982">
    <property type="entry name" value="YOP PROTEINS TRANSLOCATION PROTEIN L"/>
    <property type="match status" value="1"/>
</dbReference>
<dbReference type="EMBL" id="CP001348">
    <property type="protein sequence ID" value="ACL76395.1"/>
    <property type="molecule type" value="Genomic_DNA"/>
</dbReference>
<dbReference type="GO" id="GO:0015031">
    <property type="term" value="P:protein transport"/>
    <property type="evidence" value="ECO:0007669"/>
    <property type="project" value="UniProtKB-KW"/>
</dbReference>
<sequence length="258" mass="29198">MSNKIYKNNQVNVGVPFQVKSPLTYQRPVKNIGLKLDVAQHIEEEQTKVDYNAIGEEIVNKAKAEADMIIKEALLEAKDIIKNASVDVENLKQQVYEEARSEGYEQGSAQAKKEYEELIREAQDIKSQAGIEYKKVLDSLEEDTVNTILDIAKKVISKELECKQNILLLVKDAFEKCSKDQKAVLKLSEQDFDFVNENKDELESMLERSEEIEIKKDLSLKEGGCIIETSFGSIDASAATKIEKIENDFKDILNESTN</sequence>
<dbReference type="eggNOG" id="COG1317">
    <property type="taxonomic scope" value="Bacteria"/>
</dbReference>
<keyword evidence="5" id="KW-0653">Protein transport</keyword>
<dbReference type="KEGG" id="cce:Ccel_2049"/>
<dbReference type="GO" id="GO:0044781">
    <property type="term" value="P:bacterial-type flagellum organization"/>
    <property type="evidence" value="ECO:0007669"/>
    <property type="project" value="UniProtKB-KW"/>
</dbReference>
<evidence type="ECO:0000256" key="6">
    <source>
        <dbReference type="ARBA" id="ARBA00023225"/>
    </source>
</evidence>
<dbReference type="InterPro" id="IPR051472">
    <property type="entry name" value="T3SS_Stator/FliH"/>
</dbReference>
<keyword evidence="6" id="KW-1006">Bacterial flagellum protein export</keyword>
<keyword evidence="3" id="KW-0813">Transport</keyword>
<evidence type="ECO:0000313" key="9">
    <source>
        <dbReference type="EMBL" id="ACL76395.1"/>
    </source>
</evidence>
<keyword evidence="10" id="KW-1185">Reference proteome</keyword>
<feature type="coiled-coil region" evidence="7">
    <location>
        <begin position="185"/>
        <end position="215"/>
    </location>
</feature>
<name>B8I3Q2_RUMCH</name>
<dbReference type="PANTHER" id="PTHR34982:SF1">
    <property type="entry name" value="FLAGELLAR ASSEMBLY PROTEIN FLIH"/>
    <property type="match status" value="1"/>
</dbReference>
<organism evidence="9 10">
    <name type="scientific">Ruminiclostridium cellulolyticum (strain ATCC 35319 / DSM 5812 / JCM 6584 / H10)</name>
    <name type="common">Clostridium cellulolyticum</name>
    <dbReference type="NCBI Taxonomy" id="394503"/>
    <lineage>
        <taxon>Bacteria</taxon>
        <taxon>Bacillati</taxon>
        <taxon>Bacillota</taxon>
        <taxon>Clostridia</taxon>
        <taxon>Eubacteriales</taxon>
        <taxon>Oscillospiraceae</taxon>
        <taxon>Ruminiclostridium</taxon>
    </lineage>
</organism>
<dbReference type="InterPro" id="IPR018035">
    <property type="entry name" value="Flagellar_FliH/T3SS_HrpE"/>
</dbReference>